<name>A0A0F4HFI3_LIMFE</name>
<organism evidence="4 9">
    <name type="scientific">Limosilactobacillus fermentum</name>
    <name type="common">Lactobacillus fermentum</name>
    <dbReference type="NCBI Taxonomy" id="1613"/>
    <lineage>
        <taxon>Bacteria</taxon>
        <taxon>Bacillati</taxon>
        <taxon>Bacillota</taxon>
        <taxon>Bacilli</taxon>
        <taxon>Lactobacillales</taxon>
        <taxon>Lactobacillaceae</taxon>
        <taxon>Limosilactobacillus</taxon>
    </lineage>
</organism>
<dbReference type="OrthoDB" id="2300224at2"/>
<accession>A0A0F4HFI3</accession>
<feature type="transmembrane region" description="Helical" evidence="1">
    <location>
        <begin position="12"/>
        <end position="33"/>
    </location>
</feature>
<evidence type="ECO:0000313" key="3">
    <source>
        <dbReference type="EMBL" id="APU46868.1"/>
    </source>
</evidence>
<keyword evidence="1" id="KW-0472">Membrane</keyword>
<keyword evidence="1" id="KW-1133">Transmembrane helix</keyword>
<evidence type="ECO:0000313" key="2">
    <source>
        <dbReference type="EMBL" id="AOR75183.1"/>
    </source>
</evidence>
<evidence type="ECO:0000256" key="1">
    <source>
        <dbReference type="SAM" id="Phobius"/>
    </source>
</evidence>
<keyword evidence="1" id="KW-0812">Transmembrane</keyword>
<reference evidence="2 6" key="1">
    <citation type="submission" date="2016-09" db="EMBL/GenBank/DDBJ databases">
        <title>Genome Sequence of the Lactobacillus fermentum strain NCC2970 (CNCM I-5068).</title>
        <authorList>
            <person name="Barretto C."/>
            <person name="Ngom-Bru C."/>
            <person name="Genevaz A."/>
            <person name="Fournier C."/>
            <person name="Moine D."/>
            <person name="Kassam M."/>
            <person name="Iltis A."/>
            <person name="Sagory-Zalkind P."/>
            <person name="Faucherand G."/>
            <person name="Descombes P."/>
            <person name="Duboux S."/>
        </authorList>
    </citation>
    <scope>NUCLEOTIDE SEQUENCE [LARGE SCALE GENOMIC DNA]</scope>
    <source>
        <strain evidence="2 6">NCC2970</strain>
    </source>
</reference>
<feature type="transmembrane region" description="Helical" evidence="1">
    <location>
        <begin position="45"/>
        <end position="64"/>
    </location>
</feature>
<dbReference type="Pfam" id="PF11151">
    <property type="entry name" value="DUF2929"/>
    <property type="match status" value="1"/>
</dbReference>
<evidence type="ECO:0000313" key="8">
    <source>
        <dbReference type="Proteomes" id="UP000236514"/>
    </source>
</evidence>
<reference evidence="4 9" key="4">
    <citation type="submission" date="2019-10" db="EMBL/GenBank/DDBJ databases">
        <title>Genome Sequencing and assembly of Lactobacillus fermentum I2, a lactic acid bacteria.</title>
        <authorList>
            <person name="Lopes L.S."/>
            <person name="Persinoti G.F."/>
            <person name="Riano-Pachon D.M."/>
            <person name="Labate C.A."/>
        </authorList>
    </citation>
    <scope>NUCLEOTIDE SEQUENCE [LARGE SCALE GENOMIC DNA]</scope>
    <source>
        <strain evidence="4 9">I2</strain>
    </source>
</reference>
<reference evidence="3 7" key="2">
    <citation type="submission" date="2016-12" db="EMBL/GenBank/DDBJ databases">
        <title>Complete Genome Sequence of Lactobacillus fermentum Strain SNUV175, a Probiotic for Treatment of Bacterial Vaginosis.</title>
        <authorList>
            <person name="Lee S."/>
            <person name="You H.J."/>
            <person name="Kwon B."/>
            <person name="Ko G."/>
        </authorList>
    </citation>
    <scope>NUCLEOTIDE SEQUENCE [LARGE SCALE GENOMIC DNA]</scope>
    <source>
        <strain evidence="3 7">SNUV175</strain>
    </source>
</reference>
<dbReference type="EMBL" id="CP017151">
    <property type="protein sequence ID" value="AOR75183.1"/>
    <property type="molecule type" value="Genomic_DNA"/>
</dbReference>
<dbReference type="EMBL" id="WHJL01000140">
    <property type="protein sequence ID" value="MPQ36140.1"/>
    <property type="molecule type" value="Genomic_DNA"/>
</dbReference>
<evidence type="ECO:0000313" key="5">
    <source>
        <dbReference type="EMBL" id="PNV57771.1"/>
    </source>
</evidence>
<gene>
    <name evidence="3" type="ORF">BUW47_10930</name>
    <name evidence="5" type="ORF">C1Y38_06530</name>
    <name evidence="4" type="ORF">GC247_09860</name>
    <name evidence="2" type="ORF">LACFE_CDS1740</name>
</gene>
<reference evidence="5 8" key="3">
    <citation type="submission" date="2018-01" db="EMBL/GenBank/DDBJ databases">
        <title>Draft genome sequence of the feruloyl esterase-producing strain Lactobacillus fermentum CRL 1446, isolated from artisanal goat milk cheese.</title>
        <authorList>
            <person name="Abeijon Mukdsi M.C."/>
            <person name="Saavedra L."/>
            <person name="Gauffin Cano M.P."/>
            <person name="Hebert E.M."/>
            <person name="Medina R.B."/>
        </authorList>
    </citation>
    <scope>NUCLEOTIDE SEQUENCE [LARGE SCALE GENOMIC DNA]</scope>
    <source>
        <strain evidence="5 8">CRL 1446</strain>
    </source>
</reference>
<dbReference type="Proteomes" id="UP000466799">
    <property type="component" value="Unassembled WGS sequence"/>
</dbReference>
<dbReference type="PATRIC" id="fig|1613.112.peg.1825"/>
<dbReference type="Proteomes" id="UP000236514">
    <property type="component" value="Unassembled WGS sequence"/>
</dbReference>
<evidence type="ECO:0000313" key="9">
    <source>
        <dbReference type="Proteomes" id="UP000466799"/>
    </source>
</evidence>
<dbReference type="Proteomes" id="UP000094714">
    <property type="component" value="Chromosome"/>
</dbReference>
<dbReference type="InterPro" id="IPR021324">
    <property type="entry name" value="DUF2929"/>
</dbReference>
<sequence length="75" mass="8217">MYFKGVNFMKLVMQNVMAVFWGVIFGLVIGYIAGQLESATTNFTTAAILGGVVALIFVNVMSWMTSHADPSRHTN</sequence>
<evidence type="ECO:0000313" key="7">
    <source>
        <dbReference type="Proteomes" id="UP000185427"/>
    </source>
</evidence>
<dbReference type="AlphaFoldDB" id="A0A0F4HFI3"/>
<dbReference type="EMBL" id="POTQ01000012">
    <property type="protein sequence ID" value="PNV57771.1"/>
    <property type="molecule type" value="Genomic_DNA"/>
</dbReference>
<evidence type="ECO:0000313" key="4">
    <source>
        <dbReference type="EMBL" id="MPQ36140.1"/>
    </source>
</evidence>
<dbReference type="EMBL" id="CP019030">
    <property type="protein sequence ID" value="APU46868.1"/>
    <property type="molecule type" value="Genomic_DNA"/>
</dbReference>
<protein>
    <submittedName>
        <fullName evidence="5">DUF2929 domain-containing protein</fullName>
    </submittedName>
    <submittedName>
        <fullName evidence="4">DUF2929 family protein</fullName>
    </submittedName>
</protein>
<dbReference type="Proteomes" id="UP000185427">
    <property type="component" value="Chromosome"/>
</dbReference>
<evidence type="ECO:0000313" key="6">
    <source>
        <dbReference type="Proteomes" id="UP000094714"/>
    </source>
</evidence>
<proteinExistence type="predicted"/>